<proteinExistence type="predicted"/>
<dbReference type="EnsemblMetazoa" id="XM_003385593.3">
    <property type="protein sequence ID" value="XP_003385641.1"/>
    <property type="gene ID" value="LOC100638424"/>
</dbReference>
<keyword evidence="1" id="KW-0862">Zinc</keyword>
<evidence type="ECO:0000313" key="2">
    <source>
        <dbReference type="EnsemblMetazoa" id="Aqu2.1.35176_001"/>
    </source>
</evidence>
<feature type="binding site" evidence="1">
    <location>
        <position position="156"/>
    </location>
    <ligand>
        <name>Zn(2+)</name>
        <dbReference type="ChEBI" id="CHEBI:29105"/>
    </ligand>
</feature>
<dbReference type="eggNOG" id="KOG0440">
    <property type="taxonomic scope" value="Eukaryota"/>
</dbReference>
<gene>
    <name evidence="2" type="primary">100638424</name>
</gene>
<feature type="binding site" evidence="1">
    <location>
        <position position="82"/>
    </location>
    <ligand>
        <name>Zn(2+)</name>
        <dbReference type="ChEBI" id="CHEBI:29105"/>
    </ligand>
</feature>
<organism evidence="2">
    <name type="scientific">Amphimedon queenslandica</name>
    <name type="common">Sponge</name>
    <dbReference type="NCBI Taxonomy" id="400682"/>
    <lineage>
        <taxon>Eukaryota</taxon>
        <taxon>Metazoa</taxon>
        <taxon>Porifera</taxon>
        <taxon>Demospongiae</taxon>
        <taxon>Heteroscleromorpha</taxon>
        <taxon>Haplosclerida</taxon>
        <taxon>Niphatidae</taxon>
        <taxon>Amphimedon</taxon>
    </lineage>
</organism>
<dbReference type="InterPro" id="IPR036703">
    <property type="entry name" value="MOB_kinase_act_sf"/>
</dbReference>
<dbReference type="KEGG" id="aqu:100638424"/>
<dbReference type="Gene3D" id="1.20.140.30">
    <property type="entry name" value="MOB kinase activator"/>
    <property type="match status" value="1"/>
</dbReference>
<dbReference type="PANTHER" id="PTHR22599">
    <property type="entry name" value="MPS ONE BINDER KINASE ACTIVATOR-LIKE MOB"/>
    <property type="match status" value="1"/>
</dbReference>
<feature type="binding site" evidence="1">
    <location>
        <position position="161"/>
    </location>
    <ligand>
        <name>Zn(2+)</name>
        <dbReference type="ChEBI" id="CHEBI:29105"/>
    </ligand>
</feature>
<dbReference type="AlphaFoldDB" id="A0A1X7V5D9"/>
<protein>
    <submittedName>
        <fullName evidence="2">Uncharacterized protein</fullName>
    </submittedName>
</protein>
<accession>A0A1X7V5D9</accession>
<keyword evidence="1" id="KW-0479">Metal-binding</keyword>
<dbReference type="EnsemblMetazoa" id="Aqu2.1.35176_001">
    <property type="protein sequence ID" value="Aqu2.1.35176_001"/>
    <property type="gene ID" value="Aqu2.1.35176"/>
</dbReference>
<keyword evidence="3" id="KW-1185">Reference proteome</keyword>
<sequence>MAFLFRNSDKKSQHTGQEEKRHFLEHDSNMIIPSVAGKLQQLIRLPPLTDIHEWLATNSLAFFTQINIQVGVVSQLCTQSTCAQMSAGSQVFELDIEKKKKVKMHAKQYIDTVMMNIQKQLGDEQTFPTKFGYEFPFDFVQIVRKLFRQYFIILAHIYFHHYHQFKRLQLHDGLNTLFLHFVYFVTEFSLIDPKELSLLDDLIEKLKTQEQALAKQPLNDRESEFNMVASKSS</sequence>
<dbReference type="STRING" id="400682.A0A1X7V5D9"/>
<dbReference type="InParanoid" id="A0A1X7V5D9"/>
<name>A0A1X7V5D9_AMPQE</name>
<dbReference type="Proteomes" id="UP000007879">
    <property type="component" value="Unassembled WGS sequence"/>
</dbReference>
<dbReference type="InterPro" id="IPR005301">
    <property type="entry name" value="MOB_kinase_act_fam"/>
</dbReference>
<reference evidence="2" key="2">
    <citation type="submission" date="2017-05" db="UniProtKB">
        <authorList>
            <consortium name="EnsemblMetazoa"/>
        </authorList>
    </citation>
    <scope>IDENTIFICATION</scope>
</reference>
<dbReference type="Pfam" id="PF03637">
    <property type="entry name" value="Mob1_phocein"/>
    <property type="match status" value="1"/>
</dbReference>
<evidence type="ECO:0000313" key="3">
    <source>
        <dbReference type="Proteomes" id="UP000007879"/>
    </source>
</evidence>
<reference evidence="3" key="1">
    <citation type="journal article" date="2010" name="Nature">
        <title>The Amphimedon queenslandica genome and the evolution of animal complexity.</title>
        <authorList>
            <person name="Srivastava M."/>
            <person name="Simakov O."/>
            <person name="Chapman J."/>
            <person name="Fahey B."/>
            <person name="Gauthier M.E."/>
            <person name="Mitros T."/>
            <person name="Richards G.S."/>
            <person name="Conaco C."/>
            <person name="Dacre M."/>
            <person name="Hellsten U."/>
            <person name="Larroux C."/>
            <person name="Putnam N.H."/>
            <person name="Stanke M."/>
            <person name="Adamska M."/>
            <person name="Darling A."/>
            <person name="Degnan S.M."/>
            <person name="Oakley T.H."/>
            <person name="Plachetzki D.C."/>
            <person name="Zhai Y."/>
            <person name="Adamski M."/>
            <person name="Calcino A."/>
            <person name="Cummins S.F."/>
            <person name="Goodstein D.M."/>
            <person name="Harris C."/>
            <person name="Jackson D.J."/>
            <person name="Leys S.P."/>
            <person name="Shu S."/>
            <person name="Woodcroft B.J."/>
            <person name="Vervoort M."/>
            <person name="Kosik K.S."/>
            <person name="Manning G."/>
            <person name="Degnan B.M."/>
            <person name="Rokhsar D.S."/>
        </authorList>
    </citation>
    <scope>NUCLEOTIDE SEQUENCE [LARGE SCALE GENOMIC DNA]</scope>
</reference>
<dbReference type="SUPFAM" id="SSF101152">
    <property type="entry name" value="Mob1/phocein"/>
    <property type="match status" value="1"/>
</dbReference>
<feature type="binding site" evidence="1">
    <location>
        <position position="77"/>
    </location>
    <ligand>
        <name>Zn(2+)</name>
        <dbReference type="ChEBI" id="CHEBI:29105"/>
    </ligand>
</feature>
<dbReference type="SMART" id="SM01388">
    <property type="entry name" value="Mob1_phocein"/>
    <property type="match status" value="1"/>
</dbReference>
<evidence type="ECO:0000256" key="1">
    <source>
        <dbReference type="PIRSR" id="PIRSR605301-1"/>
    </source>
</evidence>
<dbReference type="OrthoDB" id="8170117at2759"/>